<dbReference type="AlphaFoldDB" id="A0A1V1H6M9"/>
<evidence type="ECO:0000313" key="1">
    <source>
        <dbReference type="EMBL" id="BAX25036.1"/>
    </source>
</evidence>
<organism evidence="1">
    <name type="scientific">Oryza alta</name>
    <dbReference type="NCBI Taxonomy" id="52545"/>
    <lineage>
        <taxon>Eukaryota</taxon>
        <taxon>Viridiplantae</taxon>
        <taxon>Streptophyta</taxon>
        <taxon>Embryophyta</taxon>
        <taxon>Tracheophyta</taxon>
        <taxon>Spermatophyta</taxon>
        <taxon>Magnoliopsida</taxon>
        <taxon>Liliopsida</taxon>
        <taxon>Poales</taxon>
        <taxon>Poaceae</taxon>
        <taxon>BOP clade</taxon>
        <taxon>Oryzoideae</taxon>
        <taxon>Oryzeae</taxon>
        <taxon>Oryzinae</taxon>
        <taxon>Oryza</taxon>
    </lineage>
</organism>
<proteinExistence type="predicted"/>
<accession>A0A1V1H6M9</accession>
<gene>
    <name evidence="1" type="primary">OA_BBa0050L12.6</name>
</gene>
<protein>
    <submittedName>
        <fullName evidence="1">Uncharacterized protein</fullName>
    </submittedName>
</protein>
<sequence>MAHGPNWASRAGEHSAVVVTYRKEETGMVGGSSGALYSMAIQSTRKGGCMETTGA</sequence>
<dbReference type="EMBL" id="AP011470">
    <property type="protein sequence ID" value="BAX25036.1"/>
    <property type="molecule type" value="Genomic_DNA"/>
</dbReference>
<reference evidence="1" key="1">
    <citation type="submission" date="2009-05" db="EMBL/GenBank/DDBJ databases">
        <title>Oryza sativa Japonica Group genomic DNA, chromosome 6, BAC clone:KMK0024M20, cultivar:Khau Mac Kho.</title>
        <authorList>
            <person name="Matsumoto T."/>
            <person name="Wu J."/>
            <person name="Kanamori H."/>
        </authorList>
    </citation>
    <scope>NUCLEOTIDE SEQUENCE</scope>
    <source>
        <strain evidence="1">IRGC 105143</strain>
    </source>
</reference>
<name>A0A1V1H6M9_9ORYZ</name>